<accession>A0ABT4PUW3</accession>
<evidence type="ECO:0000313" key="2">
    <source>
        <dbReference type="EMBL" id="MCZ8380356.1"/>
    </source>
</evidence>
<evidence type="ECO:0000313" key="3">
    <source>
        <dbReference type="Proteomes" id="UP001142153"/>
    </source>
</evidence>
<protein>
    <recommendedName>
        <fullName evidence="1">HNH nuclease domain-containing protein</fullName>
    </recommendedName>
</protein>
<name>A0ABT4PUW3_9MYCO</name>
<gene>
    <name evidence="2" type="ORF">O6P37_15920</name>
</gene>
<reference evidence="2" key="1">
    <citation type="submission" date="2022-12" db="EMBL/GenBank/DDBJ databases">
        <authorList>
            <person name="Deng Y."/>
            <person name="Zhang Y.-Q."/>
        </authorList>
    </citation>
    <scope>NUCLEOTIDE SEQUENCE</scope>
    <source>
        <strain evidence="2">CPCC 205372</strain>
    </source>
</reference>
<organism evidence="2 3">
    <name type="scientific">Mycobacterium hippophais</name>
    <dbReference type="NCBI Taxonomy" id="3016340"/>
    <lineage>
        <taxon>Bacteria</taxon>
        <taxon>Bacillati</taxon>
        <taxon>Actinomycetota</taxon>
        <taxon>Actinomycetes</taxon>
        <taxon>Mycobacteriales</taxon>
        <taxon>Mycobacteriaceae</taxon>
        <taxon>Mycobacterium</taxon>
    </lineage>
</organism>
<dbReference type="InterPro" id="IPR002711">
    <property type="entry name" value="HNH"/>
</dbReference>
<feature type="domain" description="HNH nuclease" evidence="1">
    <location>
        <begin position="203"/>
        <end position="267"/>
    </location>
</feature>
<dbReference type="SMART" id="SM00507">
    <property type="entry name" value="HNHc"/>
    <property type="match status" value="1"/>
</dbReference>
<comment type="caution">
    <text evidence="2">The sequence shown here is derived from an EMBL/GenBank/DDBJ whole genome shotgun (WGS) entry which is preliminary data.</text>
</comment>
<evidence type="ECO:0000259" key="1">
    <source>
        <dbReference type="SMART" id="SM00507"/>
    </source>
</evidence>
<keyword evidence="3" id="KW-1185">Reference proteome</keyword>
<dbReference type="Gene3D" id="1.10.30.50">
    <property type="match status" value="1"/>
</dbReference>
<dbReference type="EMBL" id="JAPZPY010000007">
    <property type="protein sequence ID" value="MCZ8380356.1"/>
    <property type="molecule type" value="Genomic_DNA"/>
</dbReference>
<dbReference type="Pfam" id="PF01844">
    <property type="entry name" value="HNH"/>
    <property type="match status" value="1"/>
</dbReference>
<dbReference type="Proteomes" id="UP001142153">
    <property type="component" value="Unassembled WGS sequence"/>
</dbReference>
<sequence>MDRGDSVARFTHDIPSLDSYWRAIVLFGQNVASYKFALAGALLELGANAEVVPLDVLALPFATRVAEHLRAHDKQGTFQKSQFLDACRAYNSGDLDADGLRSNTVKLGFQNVIDAFHVVDKTEVPQRFFVDERKTSKGIRITDNLRGLLDDGHGPNLGEEAEARWRLVETAWALNLPRHLLTVEFEPSTETLLVPRRRTCITGARAALNGYQKGHCFYCYTAIDIASSSATTCHVDHVFPWSAGVYVGRAPVDGIWNLVLACARCNDWHEKGARPPHQRYVERLNIRNEYLISSHHPLRPTLMQQTGQSSAERSATLKRAFDQVSVKGARAQWVAPEELDRGF</sequence>
<dbReference type="InterPro" id="IPR003615">
    <property type="entry name" value="HNH_nuc"/>
</dbReference>
<proteinExistence type="predicted"/>
<dbReference type="CDD" id="cd00085">
    <property type="entry name" value="HNHc"/>
    <property type="match status" value="1"/>
</dbReference>